<feature type="compositionally biased region" description="Polar residues" evidence="1">
    <location>
        <begin position="12"/>
        <end position="21"/>
    </location>
</feature>
<evidence type="ECO:0000313" key="3">
    <source>
        <dbReference type="Proteomes" id="UP000239156"/>
    </source>
</evidence>
<dbReference type="VEuPathDB" id="FungiDB:PSHT_06070"/>
<gene>
    <name evidence="2" type="ORF">PSTT_05991</name>
</gene>
<reference evidence="2" key="1">
    <citation type="submission" date="2017-12" db="EMBL/GenBank/DDBJ databases">
        <title>Gene loss provides genomic basis for host adaptation in cereal stripe rust fungi.</title>
        <authorList>
            <person name="Xia C."/>
        </authorList>
    </citation>
    <scope>NUCLEOTIDE SEQUENCE [LARGE SCALE GENOMIC DNA]</scope>
    <source>
        <strain evidence="2">93-210</strain>
    </source>
</reference>
<keyword evidence="3" id="KW-1185">Reference proteome</keyword>
<dbReference type="VEuPathDB" id="FungiDB:PSTT_05991"/>
<dbReference type="EMBL" id="PKSL01000045">
    <property type="protein sequence ID" value="POW10602.1"/>
    <property type="molecule type" value="Genomic_DNA"/>
</dbReference>
<accession>A0A2S4VM32</accession>
<evidence type="ECO:0000313" key="2">
    <source>
        <dbReference type="EMBL" id="POW10602.1"/>
    </source>
</evidence>
<feature type="region of interest" description="Disordered" evidence="1">
    <location>
        <begin position="1"/>
        <end position="22"/>
    </location>
</feature>
<comment type="caution">
    <text evidence="2">The sequence shown here is derived from an EMBL/GenBank/DDBJ whole genome shotgun (WGS) entry which is preliminary data.</text>
</comment>
<name>A0A2S4VM32_9BASI</name>
<feature type="non-terminal residue" evidence="2">
    <location>
        <position position="160"/>
    </location>
</feature>
<dbReference type="Proteomes" id="UP000239156">
    <property type="component" value="Unassembled WGS sequence"/>
</dbReference>
<protein>
    <submittedName>
        <fullName evidence="2">Uncharacterized protein</fullName>
    </submittedName>
</protein>
<dbReference type="AlphaFoldDB" id="A0A2S4VM32"/>
<sequence length="160" mass="17255">MGAHQATAASAGFSQPRTSVTIPGELPESQVYLAKSVKSGHGFDLNLANLAGKEGDYSSPYNVKVIIAHLTTSYKANPARKPSPINFISLVPYESTCGPSNKRNFKHASVHSFQAVDIYTELGGNYIASKIHNSFNVADTCVKRVSLHQALPRVPKRQAT</sequence>
<proteinExistence type="predicted"/>
<evidence type="ECO:0000256" key="1">
    <source>
        <dbReference type="SAM" id="MobiDB-lite"/>
    </source>
</evidence>
<organism evidence="2 3">
    <name type="scientific">Puccinia striiformis</name>
    <dbReference type="NCBI Taxonomy" id="27350"/>
    <lineage>
        <taxon>Eukaryota</taxon>
        <taxon>Fungi</taxon>
        <taxon>Dikarya</taxon>
        <taxon>Basidiomycota</taxon>
        <taxon>Pucciniomycotina</taxon>
        <taxon>Pucciniomycetes</taxon>
        <taxon>Pucciniales</taxon>
        <taxon>Pucciniaceae</taxon>
        <taxon>Puccinia</taxon>
    </lineage>
</organism>